<dbReference type="Gene3D" id="2.60.40.10">
    <property type="entry name" value="Immunoglobulins"/>
    <property type="match status" value="1"/>
</dbReference>
<gene>
    <name evidence="1" type="ORF">GCM10009039_15900</name>
</gene>
<evidence type="ECO:0000313" key="1">
    <source>
        <dbReference type="EMBL" id="GGL58497.1"/>
    </source>
</evidence>
<protein>
    <recommendedName>
        <fullName evidence="3">Big-1 domain-containing protein</fullName>
    </recommendedName>
</protein>
<dbReference type="OrthoDB" id="121941at2157"/>
<dbReference type="Proteomes" id="UP000607197">
    <property type="component" value="Unassembled WGS sequence"/>
</dbReference>
<reference evidence="1" key="2">
    <citation type="submission" date="2020-09" db="EMBL/GenBank/DDBJ databases">
        <authorList>
            <person name="Sun Q."/>
            <person name="Ohkuma M."/>
        </authorList>
    </citation>
    <scope>NUCLEOTIDE SEQUENCE</scope>
    <source>
        <strain evidence="1">JCM 19596</strain>
    </source>
</reference>
<evidence type="ECO:0000313" key="2">
    <source>
        <dbReference type="Proteomes" id="UP000607197"/>
    </source>
</evidence>
<keyword evidence="2" id="KW-1185">Reference proteome</keyword>
<comment type="caution">
    <text evidence="1">The sequence shown here is derived from an EMBL/GenBank/DDBJ whole genome shotgun (WGS) entry which is preliminary data.</text>
</comment>
<accession>A0A830FBN2</accession>
<evidence type="ECO:0008006" key="3">
    <source>
        <dbReference type="Google" id="ProtNLM"/>
    </source>
</evidence>
<proteinExistence type="predicted"/>
<dbReference type="InterPro" id="IPR013783">
    <property type="entry name" value="Ig-like_fold"/>
</dbReference>
<sequence>MRGRFLSRAQTELLGAILVFGVAITVLVSLQVFAVPLTNERVEFSHNLDVQGDVGEVSTAVFRASTTGVENVVTFDYGTTYPSRAFLRNPPPASGSLSTTDLGRVTLSHVSASGEANDYVSDTTYSFRTTGLTYRPSYNEYANAPTTRYEYPVTYNVFANGNSSVVGESGLVRGDRITLTLVSGNFSRAQVAPGAVHVVPVSAPAQSTTVTNAGDDPMTLRLPTHLDEETWESVLADQRVENGGHVTGLAVEEGSGDAPNTLVLTFEEDETYQLRLARVAVDYAPQSSPSAAYLVETSGDRSVVGPGGEQRVVVQARDRYNNPVSGARVEVAQTDLGANKGTVTNGARSGDRRTAYTGEDGYATFYYTAPQSGLTGVSHANFTLRLDDASSDAETVPLSMELRSSTIIDVSEPDTDAELTVVELAATAEDASGSSSSRASAEQVTLRDYEFTSGSGVTDVSVRITRTTRTGPPWQRVREIASRDHIAAKGNETLGFDGSYAPSSTVVTVTVTATDNAGDTVTCRGEISRTGPSGRISVDNGGFTCTHSGRSN</sequence>
<dbReference type="AlphaFoldDB" id="A0A830FBN2"/>
<dbReference type="RefSeq" id="WP_188977685.1">
    <property type="nucleotide sequence ID" value="NZ_BMPG01000002.1"/>
</dbReference>
<name>A0A830FBN2_9EURY</name>
<organism evidence="1 2">
    <name type="scientific">Halocalculus aciditolerans</name>
    <dbReference type="NCBI Taxonomy" id="1383812"/>
    <lineage>
        <taxon>Archaea</taxon>
        <taxon>Methanobacteriati</taxon>
        <taxon>Methanobacteriota</taxon>
        <taxon>Stenosarchaea group</taxon>
        <taxon>Halobacteria</taxon>
        <taxon>Halobacteriales</taxon>
        <taxon>Halobacteriaceae</taxon>
        <taxon>Halocalculus</taxon>
    </lineage>
</organism>
<reference evidence="1" key="1">
    <citation type="journal article" date="2014" name="Int. J. Syst. Evol. Microbiol.">
        <title>Complete genome sequence of Corynebacterium casei LMG S-19264T (=DSM 44701T), isolated from a smear-ripened cheese.</title>
        <authorList>
            <consortium name="US DOE Joint Genome Institute (JGI-PGF)"/>
            <person name="Walter F."/>
            <person name="Albersmeier A."/>
            <person name="Kalinowski J."/>
            <person name="Ruckert C."/>
        </authorList>
    </citation>
    <scope>NUCLEOTIDE SEQUENCE</scope>
    <source>
        <strain evidence="1">JCM 19596</strain>
    </source>
</reference>
<dbReference type="EMBL" id="BMPG01000002">
    <property type="protein sequence ID" value="GGL58497.1"/>
    <property type="molecule type" value="Genomic_DNA"/>
</dbReference>